<proteinExistence type="predicted"/>
<sequence length="249" mass="27676">MVIHNDDLHKTTSQHTLNFKGLDEITALFDCLIFMTHPDDGHRRKLLSAWCQTGKFLRETDLLADEDVVMSKQELALLFEGGTVGVARDISNAQSGGVAAGMVLIALLWMGENEISDPGLLKAYHIAEKIHFRAKDQHNKYISKGNKSVRNNWKEFQNVAHLWAAFVLLGTEADFRDEIDGVKCSLNGTELASLALSLQVHASKLSRPRPGMPLLPSTAVKIEGVSTRSFNLSKFSEQFRKALETYGSH</sequence>
<gene>
    <name evidence="1" type="ORF">SAMN06265795_12339</name>
</gene>
<dbReference type="Proteomes" id="UP000198284">
    <property type="component" value="Unassembled WGS sequence"/>
</dbReference>
<dbReference type="OrthoDB" id="8779257at2"/>
<evidence type="ECO:0000313" key="2">
    <source>
        <dbReference type="Proteomes" id="UP000198284"/>
    </source>
</evidence>
<keyword evidence="2" id="KW-1185">Reference proteome</keyword>
<dbReference type="AlphaFoldDB" id="A0A239LJ53"/>
<name>A0A239LJ53_9BURK</name>
<dbReference type="EMBL" id="FZOT01000023">
    <property type="protein sequence ID" value="SNT30310.1"/>
    <property type="molecule type" value="Genomic_DNA"/>
</dbReference>
<evidence type="ECO:0000313" key="1">
    <source>
        <dbReference type="EMBL" id="SNT30310.1"/>
    </source>
</evidence>
<dbReference type="RefSeq" id="WP_143131424.1">
    <property type="nucleotide sequence ID" value="NZ_FZOT01000023.1"/>
</dbReference>
<reference evidence="1 2" key="1">
    <citation type="submission" date="2017-06" db="EMBL/GenBank/DDBJ databases">
        <authorList>
            <person name="Kim H.J."/>
            <person name="Triplett B.A."/>
        </authorList>
    </citation>
    <scope>NUCLEOTIDE SEQUENCE [LARGE SCALE GENOMIC DNA]</scope>
    <source>
        <strain evidence="1 2">U15</strain>
    </source>
</reference>
<accession>A0A239LJ53</accession>
<protein>
    <submittedName>
        <fullName evidence="1">Uncharacterized protein</fullName>
    </submittedName>
</protein>
<organism evidence="1 2">
    <name type="scientific">Noviherbaspirillum humi</name>
    <dbReference type="NCBI Taxonomy" id="1688639"/>
    <lineage>
        <taxon>Bacteria</taxon>
        <taxon>Pseudomonadati</taxon>
        <taxon>Pseudomonadota</taxon>
        <taxon>Betaproteobacteria</taxon>
        <taxon>Burkholderiales</taxon>
        <taxon>Oxalobacteraceae</taxon>
        <taxon>Noviherbaspirillum</taxon>
    </lineage>
</organism>